<organism evidence="2 3">
    <name type="scientific">Candidatus Thiodictyon syntrophicum</name>
    <dbReference type="NCBI Taxonomy" id="1166950"/>
    <lineage>
        <taxon>Bacteria</taxon>
        <taxon>Pseudomonadati</taxon>
        <taxon>Pseudomonadota</taxon>
        <taxon>Gammaproteobacteria</taxon>
        <taxon>Chromatiales</taxon>
        <taxon>Chromatiaceae</taxon>
        <taxon>Thiodictyon</taxon>
    </lineage>
</organism>
<evidence type="ECO:0000313" key="3">
    <source>
        <dbReference type="Proteomes" id="UP000232638"/>
    </source>
</evidence>
<evidence type="ECO:0000259" key="1">
    <source>
        <dbReference type="Pfam" id="PF01850"/>
    </source>
</evidence>
<dbReference type="InterPro" id="IPR002716">
    <property type="entry name" value="PIN_dom"/>
</dbReference>
<dbReference type="KEGG" id="tsy:THSYN_16180"/>
<protein>
    <submittedName>
        <fullName evidence="2">Nucleic-acid-binding protein</fullName>
    </submittedName>
</protein>
<dbReference type="InterPro" id="IPR052106">
    <property type="entry name" value="PINc/VapC_TA"/>
</dbReference>
<dbReference type="CDD" id="cd18692">
    <property type="entry name" value="PIN_VapC-like"/>
    <property type="match status" value="1"/>
</dbReference>
<dbReference type="AlphaFoldDB" id="A0A2K8U9R7"/>
<dbReference type="Gene3D" id="3.40.50.1010">
    <property type="entry name" value="5'-nuclease"/>
    <property type="match status" value="1"/>
</dbReference>
<dbReference type="PANTHER" id="PTHR38826:SF5">
    <property type="entry name" value="RIBONUCLEASE VAPC13"/>
    <property type="match status" value="1"/>
</dbReference>
<dbReference type="EMBL" id="CP020370">
    <property type="protein sequence ID" value="AUB82333.1"/>
    <property type="molecule type" value="Genomic_DNA"/>
</dbReference>
<feature type="domain" description="PIN" evidence="1">
    <location>
        <begin position="5"/>
        <end position="116"/>
    </location>
</feature>
<sequence length="137" mass="14780">MPGSFIDSNVVLYSLSKDESKQRRALELLASGGLISTQVLGEVANVMRRKLGYEVPAIRDVLLRLIGDCPLHPLAPSTVLRALDVAQRFGFSYYDSLIVAAAQEAGCAIVYSEDLQHGQVVGPGLTVVNPFLEPVEP</sequence>
<dbReference type="PANTHER" id="PTHR38826">
    <property type="entry name" value="RIBONUCLEASE VAPC13"/>
    <property type="match status" value="1"/>
</dbReference>
<evidence type="ECO:0000313" key="2">
    <source>
        <dbReference type="EMBL" id="AUB82333.1"/>
    </source>
</evidence>
<reference evidence="2 3" key="1">
    <citation type="submission" date="2017-03" db="EMBL/GenBank/DDBJ databases">
        <title>Complete genome sequence of Candidatus 'Thiodictyon syntrophicum' sp. nov. strain Cad16T, a photolithoautotroph purple sulfur bacterium isolated from an alpine meromictic lake.</title>
        <authorList>
            <person name="Luedin S.M."/>
            <person name="Pothier J.F."/>
            <person name="Danza F."/>
            <person name="Storelli N."/>
            <person name="Wittwer M."/>
            <person name="Tonolla M."/>
        </authorList>
    </citation>
    <scope>NUCLEOTIDE SEQUENCE [LARGE SCALE GENOMIC DNA]</scope>
    <source>
        <strain evidence="2 3">Cad16T</strain>
    </source>
</reference>
<dbReference type="RefSeq" id="WP_100920067.1">
    <property type="nucleotide sequence ID" value="NZ_CP020370.1"/>
</dbReference>
<dbReference type="InterPro" id="IPR029060">
    <property type="entry name" value="PIN-like_dom_sf"/>
</dbReference>
<keyword evidence="3" id="KW-1185">Reference proteome</keyword>
<proteinExistence type="predicted"/>
<name>A0A2K8U9R7_9GAMM</name>
<dbReference type="SUPFAM" id="SSF88723">
    <property type="entry name" value="PIN domain-like"/>
    <property type="match status" value="1"/>
</dbReference>
<accession>A0A2K8U9R7</accession>
<dbReference type="Proteomes" id="UP000232638">
    <property type="component" value="Chromosome"/>
</dbReference>
<gene>
    <name evidence="2" type="ORF">THSYN_16180</name>
</gene>
<dbReference type="OrthoDB" id="9792015at2"/>
<dbReference type="Pfam" id="PF01850">
    <property type="entry name" value="PIN"/>
    <property type="match status" value="1"/>
</dbReference>